<evidence type="ECO:0000313" key="7">
    <source>
        <dbReference type="Proteomes" id="UP000229055"/>
    </source>
</evidence>
<dbReference type="InterPro" id="IPR003540">
    <property type="entry name" value="ADP-ribosyltransferase"/>
</dbReference>
<evidence type="ECO:0000256" key="4">
    <source>
        <dbReference type="SAM" id="MobiDB-lite"/>
    </source>
</evidence>
<feature type="region of interest" description="Disordered" evidence="4">
    <location>
        <begin position="26"/>
        <end position="48"/>
    </location>
</feature>
<dbReference type="PROSITE" id="PS51996">
    <property type="entry name" value="TR_MART"/>
    <property type="match status" value="1"/>
</dbReference>
<protein>
    <recommendedName>
        <fullName evidence="1">NAD(+)--protein-arginine ADP-ribosyltransferase</fullName>
        <ecNumber evidence="1">2.4.2.31</ecNumber>
    </recommendedName>
    <alternativeName>
        <fullName evidence="2">NAD(+)--arginine ADP-ribosyltransferase</fullName>
    </alternativeName>
</protein>
<dbReference type="AlphaFoldDB" id="A0A2D3T047"/>
<proteinExistence type="predicted"/>
<comment type="catalytic activity">
    <reaction evidence="3">
        <text>L-arginyl-[protein] + NAD(+) = N(omega)-(ADP-D-ribosyl)-L-arginyl-[protein] + nicotinamide + H(+)</text>
        <dbReference type="Rhea" id="RHEA:19149"/>
        <dbReference type="Rhea" id="RHEA-COMP:10532"/>
        <dbReference type="Rhea" id="RHEA-COMP:15087"/>
        <dbReference type="ChEBI" id="CHEBI:15378"/>
        <dbReference type="ChEBI" id="CHEBI:17154"/>
        <dbReference type="ChEBI" id="CHEBI:29965"/>
        <dbReference type="ChEBI" id="CHEBI:57540"/>
        <dbReference type="ChEBI" id="CHEBI:142554"/>
        <dbReference type="EC" id="2.4.2.31"/>
    </reaction>
</comment>
<sequence length="168" mass="18875">MKQIPSVHQGLSSAFEVKSDNQKLEKTYRGVNGPDSFDKISEGESTSDTGYLSTSRKFQVAQRFSKSLSAETRGSISVIFGKSGMDISDASMFNNSESEVLYRNNTEMTLLFSGINKKDVKFRVLQEKNLPDETGTEKRLVDALDLNISNLMINTNRSLLKILFKRLF</sequence>
<dbReference type="GO" id="GO:0106274">
    <property type="term" value="F:NAD+-protein-arginine ADP-ribosyltransferase activity"/>
    <property type="evidence" value="ECO:0007669"/>
    <property type="project" value="UniProtKB-EC"/>
</dbReference>
<evidence type="ECO:0000259" key="5">
    <source>
        <dbReference type="Pfam" id="PF03496"/>
    </source>
</evidence>
<dbReference type="GO" id="GO:0005576">
    <property type="term" value="C:extracellular region"/>
    <property type="evidence" value="ECO:0007669"/>
    <property type="project" value="InterPro"/>
</dbReference>
<organism evidence="6 7">
    <name type="scientific">Candidatus Williamhamiltonella defendens</name>
    <dbReference type="NCBI Taxonomy" id="138072"/>
    <lineage>
        <taxon>Bacteria</taxon>
        <taxon>Pseudomonadati</taxon>
        <taxon>Pseudomonadota</taxon>
        <taxon>Gammaproteobacteria</taxon>
        <taxon>Enterobacterales</taxon>
        <taxon>Enterobacteriaceae</taxon>
        <taxon>aphid secondary symbionts</taxon>
        <taxon>Candidatus Williamhamiltonella</taxon>
    </lineage>
</organism>
<dbReference type="GeneID" id="66261747"/>
<dbReference type="RefSeq" id="WP_015874505.1">
    <property type="nucleotide sequence ID" value="NZ_CADIJH010000014.1"/>
</dbReference>
<dbReference type="Gene3D" id="3.90.176.10">
    <property type="entry name" value="Toxin ADP-ribosyltransferase, Chain A, domain 1"/>
    <property type="match status" value="1"/>
</dbReference>
<evidence type="ECO:0000256" key="2">
    <source>
        <dbReference type="ARBA" id="ARBA00033021"/>
    </source>
</evidence>
<evidence type="ECO:0000256" key="1">
    <source>
        <dbReference type="ARBA" id="ARBA00012031"/>
    </source>
</evidence>
<accession>A0A2D3T047</accession>
<dbReference type="SUPFAM" id="SSF56399">
    <property type="entry name" value="ADP-ribosylation"/>
    <property type="match status" value="1"/>
</dbReference>
<evidence type="ECO:0000313" key="6">
    <source>
        <dbReference type="EMBL" id="ATW34266.1"/>
    </source>
</evidence>
<feature type="domain" description="ADP ribosyltransferase" evidence="5">
    <location>
        <begin position="20"/>
        <end position="143"/>
    </location>
</feature>
<name>A0A2D3T047_9ENTR</name>
<reference evidence="7" key="2">
    <citation type="submission" date="2017-11" db="EMBL/GenBank/DDBJ databases">
        <title>PacBio sequencing of new strain of the secondary endosymbiont Candidatus Hamiltonella defensa.</title>
        <authorList>
            <person name="Strand M.R."/>
            <person name="Oliver K."/>
        </authorList>
    </citation>
    <scope>NUCLEOTIDE SEQUENCE [LARGE SCALE GENOMIC DNA]</scope>
    <source>
        <strain evidence="7">ZA17</strain>
    </source>
</reference>
<dbReference type="EC" id="2.4.2.31" evidence="1"/>
<gene>
    <name evidence="6" type="ORF">BJP43_08390</name>
</gene>
<reference evidence="7" key="1">
    <citation type="submission" date="2016-10" db="EMBL/GenBank/DDBJ databases">
        <authorList>
            <person name="Chevignon G."/>
        </authorList>
    </citation>
    <scope>NUCLEOTIDE SEQUENCE [LARGE SCALE GENOMIC DNA]</scope>
    <source>
        <strain evidence="7">ZA17</strain>
    </source>
</reference>
<dbReference type="Pfam" id="PF03496">
    <property type="entry name" value="ADPrib_exo_Tox"/>
    <property type="match status" value="1"/>
</dbReference>
<dbReference type="Proteomes" id="UP000229055">
    <property type="component" value="Chromosome"/>
</dbReference>
<dbReference type="EMBL" id="CP017613">
    <property type="protein sequence ID" value="ATW34266.1"/>
    <property type="molecule type" value="Genomic_DNA"/>
</dbReference>
<evidence type="ECO:0000256" key="3">
    <source>
        <dbReference type="ARBA" id="ARBA00047597"/>
    </source>
</evidence>